<dbReference type="PANTHER" id="PTHR43228:SF1">
    <property type="entry name" value="TWO-COMPONENT RESPONSE REGULATOR ARR22"/>
    <property type="match status" value="1"/>
</dbReference>
<proteinExistence type="predicted"/>
<dbReference type="Proteomes" id="UP001183648">
    <property type="component" value="Unassembled WGS sequence"/>
</dbReference>
<dbReference type="SUPFAM" id="SSF52172">
    <property type="entry name" value="CheY-like"/>
    <property type="match status" value="1"/>
</dbReference>
<feature type="region of interest" description="Disordered" evidence="2">
    <location>
        <begin position="1"/>
        <end position="29"/>
    </location>
</feature>
<evidence type="ECO:0000256" key="1">
    <source>
        <dbReference type="PROSITE-ProRule" id="PRU00169"/>
    </source>
</evidence>
<evidence type="ECO:0000256" key="2">
    <source>
        <dbReference type="SAM" id="MobiDB-lite"/>
    </source>
</evidence>
<dbReference type="InterPro" id="IPR001789">
    <property type="entry name" value="Sig_transdc_resp-reg_receiver"/>
</dbReference>
<dbReference type="EMBL" id="JAVDYG010000001">
    <property type="protein sequence ID" value="MDR7360521.1"/>
    <property type="molecule type" value="Genomic_DNA"/>
</dbReference>
<accession>A0ABU2BQI6</accession>
<dbReference type="PANTHER" id="PTHR43228">
    <property type="entry name" value="TWO-COMPONENT RESPONSE REGULATOR"/>
    <property type="match status" value="1"/>
</dbReference>
<evidence type="ECO:0000259" key="3">
    <source>
        <dbReference type="PROSITE" id="PS50110"/>
    </source>
</evidence>
<gene>
    <name evidence="4" type="ORF">J2S63_000074</name>
</gene>
<keyword evidence="5" id="KW-1185">Reference proteome</keyword>
<dbReference type="Pfam" id="PF00072">
    <property type="entry name" value="Response_reg"/>
    <property type="match status" value="1"/>
</dbReference>
<dbReference type="SMART" id="SM00448">
    <property type="entry name" value="REC"/>
    <property type="match status" value="1"/>
</dbReference>
<protein>
    <submittedName>
        <fullName evidence="4">CheY-like chemotaxis protein</fullName>
    </submittedName>
</protein>
<organism evidence="4 5">
    <name type="scientific">Nocardioides marmoribigeumensis</name>
    <dbReference type="NCBI Taxonomy" id="433649"/>
    <lineage>
        <taxon>Bacteria</taxon>
        <taxon>Bacillati</taxon>
        <taxon>Actinomycetota</taxon>
        <taxon>Actinomycetes</taxon>
        <taxon>Propionibacteriales</taxon>
        <taxon>Nocardioidaceae</taxon>
        <taxon>Nocardioides</taxon>
    </lineage>
</organism>
<dbReference type="RefSeq" id="WP_310297097.1">
    <property type="nucleotide sequence ID" value="NZ_BAAAPS010000006.1"/>
</dbReference>
<evidence type="ECO:0000313" key="4">
    <source>
        <dbReference type="EMBL" id="MDR7360521.1"/>
    </source>
</evidence>
<dbReference type="InterPro" id="IPR011006">
    <property type="entry name" value="CheY-like_superfamily"/>
</dbReference>
<feature type="domain" description="Response regulatory" evidence="3">
    <location>
        <begin position="31"/>
        <end position="147"/>
    </location>
</feature>
<comment type="caution">
    <text evidence="4">The sequence shown here is derived from an EMBL/GenBank/DDBJ whole genome shotgun (WGS) entry which is preliminary data.</text>
</comment>
<reference evidence="4 5" key="1">
    <citation type="submission" date="2023-07" db="EMBL/GenBank/DDBJ databases">
        <title>Sequencing the genomes of 1000 actinobacteria strains.</title>
        <authorList>
            <person name="Klenk H.-P."/>
        </authorList>
    </citation>
    <scope>NUCLEOTIDE SEQUENCE [LARGE SCALE GENOMIC DNA]</scope>
    <source>
        <strain evidence="4 5">DSM 19426</strain>
    </source>
</reference>
<dbReference type="InterPro" id="IPR052048">
    <property type="entry name" value="ST_Response_Regulator"/>
</dbReference>
<feature type="modified residue" description="4-aspartylphosphate" evidence="1">
    <location>
        <position position="82"/>
    </location>
</feature>
<name>A0ABU2BQI6_9ACTN</name>
<evidence type="ECO:0000313" key="5">
    <source>
        <dbReference type="Proteomes" id="UP001183648"/>
    </source>
</evidence>
<dbReference type="Gene3D" id="3.40.50.2300">
    <property type="match status" value="1"/>
</dbReference>
<sequence>MSGPSVPEQGRGAGRAHDQQGSQQGCEPPVRVMLVDDAGEVRWLIGLLVEDEAGWTVVGEARDGAEAIVRAEQTRPDVVLLDMSMPVMDGLEALPHLRRVLPQALIVLVTAFPVAEVREVAVGCGADACLDKVDMATTLVPALLRLHAERQQARGPGAQPGHALGPRP</sequence>
<keyword evidence="1" id="KW-0597">Phosphoprotein</keyword>
<dbReference type="PROSITE" id="PS50110">
    <property type="entry name" value="RESPONSE_REGULATORY"/>
    <property type="match status" value="1"/>
</dbReference>